<accession>A0ABP8SQ44</accession>
<name>A0ABP8SQ44_9ACTN</name>
<reference evidence="3" key="1">
    <citation type="journal article" date="2019" name="Int. J. Syst. Evol. Microbiol.">
        <title>The Global Catalogue of Microorganisms (GCM) 10K type strain sequencing project: providing services to taxonomists for standard genome sequencing and annotation.</title>
        <authorList>
            <consortium name="The Broad Institute Genomics Platform"/>
            <consortium name="The Broad Institute Genome Sequencing Center for Infectious Disease"/>
            <person name="Wu L."/>
            <person name="Ma J."/>
        </authorList>
    </citation>
    <scope>NUCLEOTIDE SEQUENCE [LARGE SCALE GENOMIC DNA]</scope>
    <source>
        <strain evidence="3">JCM 3175</strain>
    </source>
</reference>
<evidence type="ECO:0000313" key="3">
    <source>
        <dbReference type="Proteomes" id="UP001500307"/>
    </source>
</evidence>
<dbReference type="Proteomes" id="UP001500307">
    <property type="component" value="Unassembled WGS sequence"/>
</dbReference>
<dbReference type="PANTHER" id="PTHR35585:SF1">
    <property type="entry name" value="HHE DOMAIN PROTEIN (AFU_ORTHOLOGUE AFUA_4G00730)"/>
    <property type="match status" value="1"/>
</dbReference>
<keyword evidence="3" id="KW-1185">Reference proteome</keyword>
<proteinExistence type="predicted"/>
<protein>
    <submittedName>
        <fullName evidence="2">Hemerythrin domain-containing protein</fullName>
    </submittedName>
</protein>
<evidence type="ECO:0000313" key="2">
    <source>
        <dbReference type="EMBL" id="GAA4571921.1"/>
    </source>
</evidence>
<feature type="domain" description="Hemerythrin-like" evidence="1">
    <location>
        <begin position="5"/>
        <end position="124"/>
    </location>
</feature>
<evidence type="ECO:0000259" key="1">
    <source>
        <dbReference type="Pfam" id="PF01814"/>
    </source>
</evidence>
<sequence length="160" mass="18114">MPNDAIELLTAEHDKMRKLFQAFEESGDGTTKKRGEVVQQIVQALTAHSYIEEQCMYPATRMMLPDLEADVLQAFEEHHLVDVLCFELAGMTQQDENFDAKAMVLITTTLQHIEEEEQVFFPAVREGLTAEQLQDLGKQLAEIRRKAPTTPTQPRVLKGA</sequence>
<dbReference type="PANTHER" id="PTHR35585">
    <property type="entry name" value="HHE DOMAIN PROTEIN (AFU_ORTHOLOGUE AFUA_4G00730)"/>
    <property type="match status" value="1"/>
</dbReference>
<comment type="caution">
    <text evidence="2">The sequence shown here is derived from an EMBL/GenBank/DDBJ whole genome shotgun (WGS) entry which is preliminary data.</text>
</comment>
<dbReference type="EMBL" id="BAABGU010000017">
    <property type="protein sequence ID" value="GAA4571921.1"/>
    <property type="molecule type" value="Genomic_DNA"/>
</dbReference>
<dbReference type="InterPro" id="IPR012312">
    <property type="entry name" value="Hemerythrin-like"/>
</dbReference>
<dbReference type="Gene3D" id="1.20.120.520">
    <property type="entry name" value="nmb1532 protein domain like"/>
    <property type="match status" value="1"/>
</dbReference>
<organism evidence="2 3">
    <name type="scientific">Micromonospora coerulea</name>
    <dbReference type="NCBI Taxonomy" id="47856"/>
    <lineage>
        <taxon>Bacteria</taxon>
        <taxon>Bacillati</taxon>
        <taxon>Actinomycetota</taxon>
        <taxon>Actinomycetes</taxon>
        <taxon>Micromonosporales</taxon>
        <taxon>Micromonosporaceae</taxon>
        <taxon>Micromonospora</taxon>
    </lineage>
</organism>
<gene>
    <name evidence="2" type="ORF">GCM10023176_33690</name>
</gene>
<dbReference type="Pfam" id="PF01814">
    <property type="entry name" value="Hemerythrin"/>
    <property type="match status" value="1"/>
</dbReference>
<dbReference type="RefSeq" id="WP_200207860.1">
    <property type="nucleotide sequence ID" value="NZ_BAABGU010000017.1"/>
</dbReference>